<evidence type="ECO:0000256" key="1">
    <source>
        <dbReference type="SAM" id="MobiDB-lite"/>
    </source>
</evidence>
<dbReference type="GeneID" id="9686966"/>
<sequence length="271" mass="30179">MGSVPSKAKRVKPGGDGAPSKPAVGEVNDEDVKAEAMKIEDMSQTERLDFIMGTERHAVGRREEHVVTEKLKERVTELANRMDESLNFKAQTKAQRAAAAKSAAHAEELPILKRSHSLNWRERVARAKEHAAATLSVLQILDFGLTSKRRNYFDTMPPAIEEALDDDYPSFLAEYAKAKKAISEIKEEADKNRAAKEKEVAEKKSGRLKAKAKQAVAKRKALVKAAKETQEERTDVFVSEDDHDDDDIQHLFDAAAAAKLLKTPRCFWACP</sequence>
<dbReference type="OrthoDB" id="10687185at2759"/>
<dbReference type="KEGG" id="mpp:MICPUCDRAFT_63038"/>
<dbReference type="AlphaFoldDB" id="C1N190"/>
<evidence type="ECO:0000313" key="3">
    <source>
        <dbReference type="Proteomes" id="UP000001876"/>
    </source>
</evidence>
<evidence type="ECO:0000313" key="2">
    <source>
        <dbReference type="EMBL" id="EEH54156.1"/>
    </source>
</evidence>
<organism evidence="3">
    <name type="scientific">Micromonas pusilla (strain CCMP1545)</name>
    <name type="common">Picoplanktonic green alga</name>
    <dbReference type="NCBI Taxonomy" id="564608"/>
    <lineage>
        <taxon>Eukaryota</taxon>
        <taxon>Viridiplantae</taxon>
        <taxon>Chlorophyta</taxon>
        <taxon>Mamiellophyceae</taxon>
        <taxon>Mamiellales</taxon>
        <taxon>Mamiellaceae</taxon>
        <taxon>Micromonas</taxon>
    </lineage>
</organism>
<dbReference type="Proteomes" id="UP000001876">
    <property type="component" value="Unassembled WGS sequence"/>
</dbReference>
<protein>
    <submittedName>
        <fullName evidence="2">Predicted protein</fullName>
    </submittedName>
</protein>
<accession>C1N190</accession>
<dbReference type="RefSeq" id="XP_003061526.1">
    <property type="nucleotide sequence ID" value="XM_003061480.1"/>
</dbReference>
<gene>
    <name evidence="2" type="ORF">MICPUCDRAFT_63038</name>
</gene>
<reference evidence="2 3" key="1">
    <citation type="journal article" date="2009" name="Science">
        <title>Green evolution and dynamic adaptations revealed by genomes of the marine picoeukaryotes Micromonas.</title>
        <authorList>
            <person name="Worden A.Z."/>
            <person name="Lee J.H."/>
            <person name="Mock T."/>
            <person name="Rouze P."/>
            <person name="Simmons M.P."/>
            <person name="Aerts A.L."/>
            <person name="Allen A.E."/>
            <person name="Cuvelier M.L."/>
            <person name="Derelle E."/>
            <person name="Everett M.V."/>
            <person name="Foulon E."/>
            <person name="Grimwood J."/>
            <person name="Gundlach H."/>
            <person name="Henrissat B."/>
            <person name="Napoli C."/>
            <person name="McDonald S.M."/>
            <person name="Parker M.S."/>
            <person name="Rombauts S."/>
            <person name="Salamov A."/>
            <person name="Von Dassow P."/>
            <person name="Badger J.H."/>
            <person name="Coutinho P.M."/>
            <person name="Demir E."/>
            <person name="Dubchak I."/>
            <person name="Gentemann C."/>
            <person name="Eikrem W."/>
            <person name="Gready J.E."/>
            <person name="John U."/>
            <person name="Lanier W."/>
            <person name="Lindquist E.A."/>
            <person name="Lucas S."/>
            <person name="Mayer K.F."/>
            <person name="Moreau H."/>
            <person name="Not F."/>
            <person name="Otillar R."/>
            <person name="Panaud O."/>
            <person name="Pangilinan J."/>
            <person name="Paulsen I."/>
            <person name="Piegu B."/>
            <person name="Poliakov A."/>
            <person name="Robbens S."/>
            <person name="Schmutz J."/>
            <person name="Toulza E."/>
            <person name="Wyss T."/>
            <person name="Zelensky A."/>
            <person name="Zhou K."/>
            <person name="Armbrust E.V."/>
            <person name="Bhattacharya D."/>
            <person name="Goodenough U.W."/>
            <person name="Van de Peer Y."/>
            <person name="Grigoriev I.V."/>
        </authorList>
    </citation>
    <scope>NUCLEOTIDE SEQUENCE [LARGE SCALE GENOMIC DNA]</scope>
    <source>
        <strain evidence="2 3">CCMP1545</strain>
    </source>
</reference>
<feature type="compositionally biased region" description="Basic and acidic residues" evidence="1">
    <location>
        <begin position="188"/>
        <end position="205"/>
    </location>
</feature>
<dbReference type="EMBL" id="GG663744">
    <property type="protein sequence ID" value="EEH54156.1"/>
    <property type="molecule type" value="Genomic_DNA"/>
</dbReference>
<name>C1N190_MICPC</name>
<proteinExistence type="predicted"/>
<feature type="region of interest" description="Disordered" evidence="1">
    <location>
        <begin position="188"/>
        <end position="212"/>
    </location>
</feature>
<keyword evidence="3" id="KW-1185">Reference proteome</keyword>
<feature type="region of interest" description="Disordered" evidence="1">
    <location>
        <begin position="1"/>
        <end position="31"/>
    </location>
</feature>